<feature type="compositionally biased region" description="Basic residues" evidence="1">
    <location>
        <begin position="39"/>
        <end position="48"/>
    </location>
</feature>
<evidence type="ECO:0000313" key="3">
    <source>
        <dbReference type="Proteomes" id="UP000054217"/>
    </source>
</evidence>
<organism evidence="2 3">
    <name type="scientific">Pisolithus tinctorius Marx 270</name>
    <dbReference type="NCBI Taxonomy" id="870435"/>
    <lineage>
        <taxon>Eukaryota</taxon>
        <taxon>Fungi</taxon>
        <taxon>Dikarya</taxon>
        <taxon>Basidiomycota</taxon>
        <taxon>Agaricomycotina</taxon>
        <taxon>Agaricomycetes</taxon>
        <taxon>Agaricomycetidae</taxon>
        <taxon>Boletales</taxon>
        <taxon>Sclerodermatineae</taxon>
        <taxon>Pisolithaceae</taxon>
        <taxon>Pisolithus</taxon>
    </lineage>
</organism>
<reference evidence="3" key="2">
    <citation type="submission" date="2015-01" db="EMBL/GenBank/DDBJ databases">
        <title>Evolutionary Origins and Diversification of the Mycorrhizal Mutualists.</title>
        <authorList>
            <consortium name="DOE Joint Genome Institute"/>
            <consortium name="Mycorrhizal Genomics Consortium"/>
            <person name="Kohler A."/>
            <person name="Kuo A."/>
            <person name="Nagy L.G."/>
            <person name="Floudas D."/>
            <person name="Copeland A."/>
            <person name="Barry K.W."/>
            <person name="Cichocki N."/>
            <person name="Veneault-Fourrey C."/>
            <person name="LaButti K."/>
            <person name="Lindquist E.A."/>
            <person name="Lipzen A."/>
            <person name="Lundell T."/>
            <person name="Morin E."/>
            <person name="Murat C."/>
            <person name="Riley R."/>
            <person name="Ohm R."/>
            <person name="Sun H."/>
            <person name="Tunlid A."/>
            <person name="Henrissat B."/>
            <person name="Grigoriev I.V."/>
            <person name="Hibbett D.S."/>
            <person name="Martin F."/>
        </authorList>
    </citation>
    <scope>NUCLEOTIDE SEQUENCE [LARGE SCALE GENOMIC DNA]</scope>
    <source>
        <strain evidence="3">Marx 270</strain>
    </source>
</reference>
<dbReference type="EMBL" id="KN831964">
    <property type="protein sequence ID" value="KIO06152.1"/>
    <property type="molecule type" value="Genomic_DNA"/>
</dbReference>
<sequence>MHETADAGFARSYTKACANRSCCGKLRPWSVRLSLPSRSSKKMRRRLQSGHFGSERGNPEARGTQVWEAQLAKVIELITTGD</sequence>
<reference evidence="2 3" key="1">
    <citation type="submission" date="2014-04" db="EMBL/GenBank/DDBJ databases">
        <authorList>
            <consortium name="DOE Joint Genome Institute"/>
            <person name="Kuo A."/>
            <person name="Kohler A."/>
            <person name="Costa M.D."/>
            <person name="Nagy L.G."/>
            <person name="Floudas D."/>
            <person name="Copeland A."/>
            <person name="Barry K.W."/>
            <person name="Cichocki N."/>
            <person name="Veneault-Fourrey C."/>
            <person name="LaButti K."/>
            <person name="Lindquist E.A."/>
            <person name="Lipzen A."/>
            <person name="Lundell T."/>
            <person name="Morin E."/>
            <person name="Murat C."/>
            <person name="Sun H."/>
            <person name="Tunlid A."/>
            <person name="Henrissat B."/>
            <person name="Grigoriev I.V."/>
            <person name="Hibbett D.S."/>
            <person name="Martin F."/>
            <person name="Nordberg H.P."/>
            <person name="Cantor M.N."/>
            <person name="Hua S.X."/>
        </authorList>
    </citation>
    <scope>NUCLEOTIDE SEQUENCE [LARGE SCALE GENOMIC DNA]</scope>
    <source>
        <strain evidence="2 3">Marx 270</strain>
    </source>
</reference>
<dbReference type="AlphaFoldDB" id="A0A0C3K953"/>
<protein>
    <submittedName>
        <fullName evidence="2">Uncharacterized protein</fullName>
    </submittedName>
</protein>
<proteinExistence type="predicted"/>
<dbReference type="InParanoid" id="A0A0C3K953"/>
<keyword evidence="3" id="KW-1185">Reference proteome</keyword>
<name>A0A0C3K953_PISTI</name>
<dbReference type="HOGENOM" id="CLU_2559206_0_0_1"/>
<evidence type="ECO:0000313" key="2">
    <source>
        <dbReference type="EMBL" id="KIO06152.1"/>
    </source>
</evidence>
<feature type="region of interest" description="Disordered" evidence="1">
    <location>
        <begin position="34"/>
        <end position="64"/>
    </location>
</feature>
<dbReference type="Proteomes" id="UP000054217">
    <property type="component" value="Unassembled WGS sequence"/>
</dbReference>
<evidence type="ECO:0000256" key="1">
    <source>
        <dbReference type="SAM" id="MobiDB-lite"/>
    </source>
</evidence>
<accession>A0A0C3K953</accession>
<gene>
    <name evidence="2" type="ORF">M404DRAFT_999370</name>
</gene>